<accession>A0A3P8AD06</accession>
<feature type="domain" description="Peptidase A1" evidence="1">
    <location>
        <begin position="1"/>
        <end position="116"/>
    </location>
</feature>
<evidence type="ECO:0000313" key="4">
    <source>
        <dbReference type="WBParaSite" id="HPBE_0001286001-mRNA-1"/>
    </source>
</evidence>
<evidence type="ECO:0000313" key="3">
    <source>
        <dbReference type="Proteomes" id="UP000050761"/>
    </source>
</evidence>
<dbReference type="OrthoDB" id="5852062at2759"/>
<dbReference type="Proteomes" id="UP000050761">
    <property type="component" value="Unassembled WGS sequence"/>
</dbReference>
<organism evidence="2">
    <name type="scientific">Heligmosomoides polygyrus</name>
    <name type="common">Parasitic roundworm</name>
    <dbReference type="NCBI Taxonomy" id="6339"/>
    <lineage>
        <taxon>Eukaryota</taxon>
        <taxon>Metazoa</taxon>
        <taxon>Ecdysozoa</taxon>
        <taxon>Nematoda</taxon>
        <taxon>Chromadorea</taxon>
        <taxon>Rhabditida</taxon>
        <taxon>Rhabditina</taxon>
        <taxon>Rhabditomorpha</taxon>
        <taxon>Strongyloidea</taxon>
        <taxon>Heligmosomidae</taxon>
        <taxon>Heligmosomoides</taxon>
    </lineage>
</organism>
<dbReference type="Gene3D" id="2.40.70.10">
    <property type="entry name" value="Acid Proteases"/>
    <property type="match status" value="1"/>
</dbReference>
<evidence type="ECO:0000259" key="1">
    <source>
        <dbReference type="PROSITE" id="PS51767"/>
    </source>
</evidence>
<protein>
    <submittedName>
        <fullName evidence="4">Peptidase A1 domain-containing protein</fullName>
    </submittedName>
</protein>
<dbReference type="Pfam" id="PF00026">
    <property type="entry name" value="Asp"/>
    <property type="match status" value="1"/>
</dbReference>
<reference evidence="4" key="2">
    <citation type="submission" date="2019-09" db="UniProtKB">
        <authorList>
            <consortium name="WormBaseParasite"/>
        </authorList>
    </citation>
    <scope>IDENTIFICATION</scope>
</reference>
<dbReference type="InterPro" id="IPR033121">
    <property type="entry name" value="PEPTIDASE_A1"/>
</dbReference>
<reference evidence="2 3" key="1">
    <citation type="submission" date="2018-11" db="EMBL/GenBank/DDBJ databases">
        <authorList>
            <consortium name="Pathogen Informatics"/>
        </authorList>
    </citation>
    <scope>NUCLEOTIDE SEQUENCE [LARGE SCALE GENOMIC DNA]</scope>
</reference>
<name>A0A3P8AD06_HELPZ</name>
<gene>
    <name evidence="2" type="ORF">HPBE_LOCUS12861</name>
</gene>
<dbReference type="InterPro" id="IPR021109">
    <property type="entry name" value="Peptidase_aspartic_dom_sf"/>
</dbReference>
<evidence type="ECO:0000313" key="2">
    <source>
        <dbReference type="EMBL" id="VDO93904.1"/>
    </source>
</evidence>
<dbReference type="AlphaFoldDB" id="A0A3P8AD06"/>
<sequence>MGRVQTTIVSSSPFIKLPANSFLKVLKSVNLPSDTPLPAKVDCGATVELKLYIAFQPFIVNQRNLILPDGYGSCTLAVMPTTAESWNNGLNIELGIPFLRGRCTYFDIDQQRVGFAVAKTASSMNQ</sequence>
<dbReference type="WBParaSite" id="HPBE_0001286001-mRNA-1">
    <property type="protein sequence ID" value="HPBE_0001286001-mRNA-1"/>
    <property type="gene ID" value="HPBE_0001286001"/>
</dbReference>
<keyword evidence="3" id="KW-1185">Reference proteome</keyword>
<dbReference type="EMBL" id="UZAH01027665">
    <property type="protein sequence ID" value="VDO93904.1"/>
    <property type="molecule type" value="Genomic_DNA"/>
</dbReference>
<dbReference type="PROSITE" id="PS51767">
    <property type="entry name" value="PEPTIDASE_A1"/>
    <property type="match status" value="1"/>
</dbReference>
<proteinExistence type="predicted"/>
<dbReference type="SUPFAM" id="SSF50630">
    <property type="entry name" value="Acid proteases"/>
    <property type="match status" value="1"/>
</dbReference>